<keyword evidence="1" id="KW-0472">Membrane</keyword>
<gene>
    <name evidence="2" type="ORF">ACFQGH_05550</name>
</gene>
<dbReference type="Pfam" id="PF25949">
    <property type="entry name" value="DUF7987"/>
    <property type="match status" value="1"/>
</dbReference>
<evidence type="ECO:0000313" key="3">
    <source>
        <dbReference type="Proteomes" id="UP001596312"/>
    </source>
</evidence>
<dbReference type="EMBL" id="JBHSXQ010000002">
    <property type="protein sequence ID" value="MFC6904662.1"/>
    <property type="molecule type" value="Genomic_DNA"/>
</dbReference>
<organism evidence="2 3">
    <name type="scientific">Halalkalicoccus tibetensis</name>
    <dbReference type="NCBI Taxonomy" id="175632"/>
    <lineage>
        <taxon>Archaea</taxon>
        <taxon>Methanobacteriati</taxon>
        <taxon>Methanobacteriota</taxon>
        <taxon>Stenosarchaea group</taxon>
        <taxon>Halobacteria</taxon>
        <taxon>Halobacteriales</taxon>
        <taxon>Halococcaceae</taxon>
        <taxon>Halalkalicoccus</taxon>
    </lineage>
</organism>
<name>A0ABD5UZN0_9EURY</name>
<dbReference type="InterPro" id="IPR058293">
    <property type="entry name" value="DUF7987"/>
</dbReference>
<evidence type="ECO:0000256" key="1">
    <source>
        <dbReference type="SAM" id="Phobius"/>
    </source>
</evidence>
<dbReference type="Proteomes" id="UP001596312">
    <property type="component" value="Unassembled WGS sequence"/>
</dbReference>
<sequence>MVSTDTWITAVCVAVAVVLWYGTRVAIESRTAAMLVLLGVGLALPLGINAWRARTA</sequence>
<dbReference type="AlphaFoldDB" id="A0ABD5UZN0"/>
<feature type="transmembrane region" description="Helical" evidence="1">
    <location>
        <begin position="6"/>
        <end position="23"/>
    </location>
</feature>
<evidence type="ECO:0000313" key="2">
    <source>
        <dbReference type="EMBL" id="MFC6904662.1"/>
    </source>
</evidence>
<protein>
    <submittedName>
        <fullName evidence="2">Uncharacterized protein</fullName>
    </submittedName>
</protein>
<keyword evidence="3" id="KW-1185">Reference proteome</keyword>
<reference evidence="2 3" key="1">
    <citation type="journal article" date="2019" name="Int. J. Syst. Evol. Microbiol.">
        <title>The Global Catalogue of Microorganisms (GCM) 10K type strain sequencing project: providing services to taxonomists for standard genome sequencing and annotation.</title>
        <authorList>
            <consortium name="The Broad Institute Genomics Platform"/>
            <consortium name="The Broad Institute Genome Sequencing Center for Infectious Disease"/>
            <person name="Wu L."/>
            <person name="Ma J."/>
        </authorList>
    </citation>
    <scope>NUCLEOTIDE SEQUENCE [LARGE SCALE GENOMIC DNA]</scope>
    <source>
        <strain evidence="2 3">CGMCC 1.3240</strain>
    </source>
</reference>
<keyword evidence="1" id="KW-1133">Transmembrane helix</keyword>
<proteinExistence type="predicted"/>
<accession>A0ABD5UZN0</accession>
<dbReference type="RefSeq" id="WP_340603177.1">
    <property type="nucleotide sequence ID" value="NZ_JBBMXV010000002.1"/>
</dbReference>
<feature type="transmembrane region" description="Helical" evidence="1">
    <location>
        <begin position="32"/>
        <end position="51"/>
    </location>
</feature>
<comment type="caution">
    <text evidence="2">The sequence shown here is derived from an EMBL/GenBank/DDBJ whole genome shotgun (WGS) entry which is preliminary data.</text>
</comment>
<keyword evidence="1" id="KW-0812">Transmembrane</keyword>